<evidence type="ECO:0000256" key="1">
    <source>
        <dbReference type="SAM" id="SignalP"/>
    </source>
</evidence>
<sequence length="281" mass="32338">MKKISSLIILFCYFGSLFAQEDTKIMTYNIKVDHSKESDNSWDHRKDFMMGQINFYQPDVFGVQEALPNQIKYIDSTLVDYNYVGVGRDDGDTAGEYSAIFYKKETFTIVKSGTFWLSKTPEKVSMGWDAVCNRICTYSLLENKKTTKRFWVFNTHFDHVGKLARAESPKLILQKINALNTESVPVILMGDFNLEPETPQIQFIKKHLKDSKEISKAVPFGPSGTFNGFHFNQPVTRRIDYIFVSHSIKVNKYAVLSDSKDCKYPSDHLPVYIEIQLTKTN</sequence>
<keyword evidence="4" id="KW-1185">Reference proteome</keyword>
<dbReference type="EMBL" id="JAUOEL010000002">
    <property type="protein sequence ID" value="MDO5974057.1"/>
    <property type="molecule type" value="Genomic_DNA"/>
</dbReference>
<reference evidence="3" key="1">
    <citation type="submission" date="2023-07" db="EMBL/GenBank/DDBJ databases">
        <title>Two novel species in the genus Flavivirga.</title>
        <authorList>
            <person name="Kwon K."/>
        </authorList>
    </citation>
    <scope>NUCLEOTIDE SEQUENCE</scope>
    <source>
        <strain evidence="3">KACC 14158</strain>
    </source>
</reference>
<keyword evidence="3" id="KW-0540">Nuclease</keyword>
<organism evidence="3 4">
    <name type="scientific">Flavivirga jejuensis</name>
    <dbReference type="NCBI Taxonomy" id="870487"/>
    <lineage>
        <taxon>Bacteria</taxon>
        <taxon>Pseudomonadati</taxon>
        <taxon>Bacteroidota</taxon>
        <taxon>Flavobacteriia</taxon>
        <taxon>Flavobacteriales</taxon>
        <taxon>Flavobacteriaceae</taxon>
        <taxon>Flavivirga</taxon>
    </lineage>
</organism>
<evidence type="ECO:0000313" key="4">
    <source>
        <dbReference type="Proteomes" id="UP001176806"/>
    </source>
</evidence>
<evidence type="ECO:0000259" key="2">
    <source>
        <dbReference type="Pfam" id="PF03372"/>
    </source>
</evidence>
<dbReference type="Pfam" id="PF03372">
    <property type="entry name" value="Exo_endo_phos"/>
    <property type="match status" value="1"/>
</dbReference>
<keyword evidence="3" id="KW-0255">Endonuclease</keyword>
<dbReference type="GO" id="GO:0004519">
    <property type="term" value="F:endonuclease activity"/>
    <property type="evidence" value="ECO:0007669"/>
    <property type="project" value="UniProtKB-KW"/>
</dbReference>
<dbReference type="RefSeq" id="WP_303301197.1">
    <property type="nucleotide sequence ID" value="NZ_BAABDA010000051.1"/>
</dbReference>
<gene>
    <name evidence="3" type="ORF">Q4Q40_07655</name>
</gene>
<dbReference type="PANTHER" id="PTHR12121">
    <property type="entry name" value="CARBON CATABOLITE REPRESSOR PROTEIN 4"/>
    <property type="match status" value="1"/>
</dbReference>
<dbReference type="PANTHER" id="PTHR12121:SF36">
    <property type="entry name" value="ENDONUCLEASE_EXONUCLEASE_PHOSPHATASE DOMAIN-CONTAINING PROTEIN"/>
    <property type="match status" value="1"/>
</dbReference>
<feature type="chain" id="PRO_5047178226" evidence="1">
    <location>
        <begin position="20"/>
        <end position="281"/>
    </location>
</feature>
<dbReference type="Gene3D" id="3.60.10.10">
    <property type="entry name" value="Endonuclease/exonuclease/phosphatase"/>
    <property type="match status" value="1"/>
</dbReference>
<name>A0ABT8WLM1_9FLAO</name>
<feature type="domain" description="Endonuclease/exonuclease/phosphatase" evidence="2">
    <location>
        <begin position="26"/>
        <end position="268"/>
    </location>
</feature>
<evidence type="ECO:0000313" key="3">
    <source>
        <dbReference type="EMBL" id="MDO5974057.1"/>
    </source>
</evidence>
<feature type="signal peptide" evidence="1">
    <location>
        <begin position="1"/>
        <end position="19"/>
    </location>
</feature>
<dbReference type="InterPro" id="IPR005135">
    <property type="entry name" value="Endo/exonuclease/phosphatase"/>
</dbReference>
<keyword evidence="3" id="KW-0378">Hydrolase</keyword>
<accession>A0ABT8WLM1</accession>
<protein>
    <submittedName>
        <fullName evidence="3">Endonuclease/exonuclease/phosphatase family protein</fullName>
    </submittedName>
</protein>
<dbReference type="Proteomes" id="UP001176806">
    <property type="component" value="Unassembled WGS sequence"/>
</dbReference>
<dbReference type="InterPro" id="IPR036691">
    <property type="entry name" value="Endo/exonu/phosph_ase_sf"/>
</dbReference>
<proteinExistence type="predicted"/>
<dbReference type="InterPro" id="IPR050410">
    <property type="entry name" value="CCR4/nocturin_mRNA_transcr"/>
</dbReference>
<comment type="caution">
    <text evidence="3">The sequence shown here is derived from an EMBL/GenBank/DDBJ whole genome shotgun (WGS) entry which is preliminary data.</text>
</comment>
<keyword evidence="1" id="KW-0732">Signal</keyword>
<dbReference type="SUPFAM" id="SSF56219">
    <property type="entry name" value="DNase I-like"/>
    <property type="match status" value="1"/>
</dbReference>
<dbReference type="CDD" id="cd09083">
    <property type="entry name" value="EEP-1"/>
    <property type="match status" value="1"/>
</dbReference>